<feature type="domain" description="Protein kinase" evidence="2">
    <location>
        <begin position="1"/>
        <end position="286"/>
    </location>
</feature>
<dbReference type="InterPro" id="IPR051681">
    <property type="entry name" value="Ser/Thr_Kinases-Pseudokinases"/>
</dbReference>
<gene>
    <name evidence="4" type="ORF">NDU88_002298</name>
</gene>
<accession>A0AAV7KYJ1</accession>
<dbReference type="GO" id="GO:0004706">
    <property type="term" value="F:JUN kinase kinase kinase activity"/>
    <property type="evidence" value="ECO:0007669"/>
    <property type="project" value="TreeGrafter"/>
</dbReference>
<dbReference type="Pfam" id="PF07714">
    <property type="entry name" value="PK_Tyr_Ser-Thr"/>
    <property type="match status" value="1"/>
</dbReference>
<dbReference type="Gene3D" id="1.10.510.10">
    <property type="entry name" value="Transferase(Phosphotransferase) domain 1"/>
    <property type="match status" value="1"/>
</dbReference>
<dbReference type="Proteomes" id="UP001066276">
    <property type="component" value="Chromosome 12"/>
</dbReference>
<dbReference type="GO" id="GO:0043123">
    <property type="term" value="P:positive regulation of canonical NF-kappaB signal transduction"/>
    <property type="evidence" value="ECO:0007669"/>
    <property type="project" value="UniProtKB-ARBA"/>
</dbReference>
<feature type="compositionally biased region" description="Polar residues" evidence="1">
    <location>
        <begin position="422"/>
        <end position="439"/>
    </location>
</feature>
<dbReference type="Pfam" id="PF00619">
    <property type="entry name" value="CARD"/>
    <property type="match status" value="1"/>
</dbReference>
<dbReference type="EMBL" id="JANPWB010000016">
    <property type="protein sequence ID" value="KAJ1082128.1"/>
    <property type="molecule type" value="Genomic_DNA"/>
</dbReference>
<dbReference type="AlphaFoldDB" id="A0AAV7KYJ1"/>
<feature type="region of interest" description="Disordered" evidence="1">
    <location>
        <begin position="409"/>
        <end position="440"/>
    </location>
</feature>
<evidence type="ECO:0000259" key="3">
    <source>
        <dbReference type="PROSITE" id="PS50209"/>
    </source>
</evidence>
<sequence>MSAHIPIIPPEGLEQFCLITTGCGFCIKALLRPQNAEVSLKLLTRHTVTENDWQELLKEVARARCIQPERVLHVIGFYRFQGLHGLLTKWIPGGSLDSLIHQPDIYPELPLCIITRILTDVAEGLCHLHRLQPPLLHQGLKPSNILLDATYRAKITDYGLSHWRMQNLRSFSLTSSNAETSDLVYLSPETLRGDIPTAAGDVYSFGMTSWEALSRKKPYEGKTTMLKVLTGVSNGLRPGTDEEFIAIPSTIPQRHRLVQLIHLCWHSDPNTRPAITECVYALQRILDSFPREMVSSAVYNLMQAKDKAVNACKASTDPHYVQIDIHNLAISYGQASSKVMLKPKPEFRSRSVTLIPLVGQDYRILESGIPLGSTGSSVPCSRGPALQTSFSTPPTSICRTGHPDAVPCRRSTGAAQLPGSRHNVQQNSSSRQHSETSTGLCCRGSCCQILTSLRETILTCMTEGCLNNILDILRSQQVLAKADYELITSYPTLTGRARAMLDTCLCLGEKVAHIVVTVLLSNKCCPLISKQVQLRLELWN</sequence>
<organism evidence="4 5">
    <name type="scientific">Pleurodeles waltl</name>
    <name type="common">Iberian ribbed newt</name>
    <dbReference type="NCBI Taxonomy" id="8319"/>
    <lineage>
        <taxon>Eukaryota</taxon>
        <taxon>Metazoa</taxon>
        <taxon>Chordata</taxon>
        <taxon>Craniata</taxon>
        <taxon>Vertebrata</taxon>
        <taxon>Euteleostomi</taxon>
        <taxon>Amphibia</taxon>
        <taxon>Batrachia</taxon>
        <taxon>Caudata</taxon>
        <taxon>Salamandroidea</taxon>
        <taxon>Salamandridae</taxon>
        <taxon>Pleurodelinae</taxon>
        <taxon>Pleurodeles</taxon>
    </lineage>
</organism>
<feature type="domain" description="CARD" evidence="3">
    <location>
        <begin position="448"/>
        <end position="519"/>
    </location>
</feature>
<protein>
    <recommendedName>
        <fullName evidence="6">Receptor-interacting serine/threonine-protein kinase 2</fullName>
    </recommendedName>
</protein>
<dbReference type="SUPFAM" id="SSF56112">
    <property type="entry name" value="Protein kinase-like (PK-like)"/>
    <property type="match status" value="1"/>
</dbReference>
<dbReference type="GO" id="GO:0031349">
    <property type="term" value="P:positive regulation of defense response"/>
    <property type="evidence" value="ECO:0007669"/>
    <property type="project" value="UniProtKB-ARBA"/>
</dbReference>
<dbReference type="GO" id="GO:0042981">
    <property type="term" value="P:regulation of apoptotic process"/>
    <property type="evidence" value="ECO:0007669"/>
    <property type="project" value="InterPro"/>
</dbReference>
<dbReference type="PROSITE" id="PS50209">
    <property type="entry name" value="CARD"/>
    <property type="match status" value="1"/>
</dbReference>
<dbReference type="InterPro" id="IPR011029">
    <property type="entry name" value="DEATH-like_dom_sf"/>
</dbReference>
<dbReference type="InterPro" id="IPR001315">
    <property type="entry name" value="CARD"/>
</dbReference>
<dbReference type="PANTHER" id="PTHR44329">
    <property type="entry name" value="SERINE/THREONINE-PROTEIN KINASE TNNI3K-RELATED"/>
    <property type="match status" value="1"/>
</dbReference>
<reference evidence="4" key="1">
    <citation type="journal article" date="2022" name="bioRxiv">
        <title>Sequencing and chromosome-scale assembly of the giantPleurodeles waltlgenome.</title>
        <authorList>
            <person name="Brown T."/>
            <person name="Elewa A."/>
            <person name="Iarovenko S."/>
            <person name="Subramanian E."/>
            <person name="Araus A.J."/>
            <person name="Petzold A."/>
            <person name="Susuki M."/>
            <person name="Suzuki K.-i.T."/>
            <person name="Hayashi T."/>
            <person name="Toyoda A."/>
            <person name="Oliveira C."/>
            <person name="Osipova E."/>
            <person name="Leigh N.D."/>
            <person name="Simon A."/>
            <person name="Yun M.H."/>
        </authorList>
    </citation>
    <scope>NUCLEOTIDE SEQUENCE</scope>
    <source>
        <strain evidence="4">20211129_DDA</strain>
        <tissue evidence="4">Liver</tissue>
    </source>
</reference>
<evidence type="ECO:0000256" key="1">
    <source>
        <dbReference type="SAM" id="MobiDB-lite"/>
    </source>
</evidence>
<dbReference type="PROSITE" id="PS50011">
    <property type="entry name" value="PROTEIN_KINASE_DOM"/>
    <property type="match status" value="1"/>
</dbReference>
<keyword evidence="5" id="KW-1185">Reference proteome</keyword>
<evidence type="ECO:0000313" key="5">
    <source>
        <dbReference type="Proteomes" id="UP001066276"/>
    </source>
</evidence>
<evidence type="ECO:0000259" key="2">
    <source>
        <dbReference type="PROSITE" id="PS50011"/>
    </source>
</evidence>
<comment type="caution">
    <text evidence="4">The sequence shown here is derived from an EMBL/GenBank/DDBJ whole genome shotgun (WGS) entry which is preliminary data.</text>
</comment>
<dbReference type="GO" id="GO:0005524">
    <property type="term" value="F:ATP binding"/>
    <property type="evidence" value="ECO:0007669"/>
    <property type="project" value="InterPro"/>
</dbReference>
<proteinExistence type="predicted"/>
<evidence type="ECO:0008006" key="6">
    <source>
        <dbReference type="Google" id="ProtNLM"/>
    </source>
</evidence>
<evidence type="ECO:0000313" key="4">
    <source>
        <dbReference type="EMBL" id="KAJ1082128.1"/>
    </source>
</evidence>
<dbReference type="SUPFAM" id="SSF47986">
    <property type="entry name" value="DEATH domain"/>
    <property type="match status" value="1"/>
</dbReference>
<dbReference type="InterPro" id="IPR011009">
    <property type="entry name" value="Kinase-like_dom_sf"/>
</dbReference>
<dbReference type="InterPro" id="IPR001245">
    <property type="entry name" value="Ser-Thr/Tyr_kinase_cat_dom"/>
</dbReference>
<dbReference type="Gene3D" id="1.10.533.10">
    <property type="entry name" value="Death Domain, Fas"/>
    <property type="match status" value="1"/>
</dbReference>
<dbReference type="InterPro" id="IPR000719">
    <property type="entry name" value="Prot_kinase_dom"/>
</dbReference>
<dbReference type="PANTHER" id="PTHR44329:SF143">
    <property type="entry name" value="RECEPTOR INTERACTING SERINE_THREONINE KINASE 2"/>
    <property type="match status" value="1"/>
</dbReference>
<name>A0AAV7KYJ1_PLEWA</name>